<comment type="caution">
    <text evidence="3">The sequence shown here is derived from an EMBL/GenBank/DDBJ whole genome shotgun (WGS) entry which is preliminary data.</text>
</comment>
<proteinExistence type="predicted"/>
<reference evidence="3" key="2">
    <citation type="submission" date="2023-01" db="EMBL/GenBank/DDBJ databases">
        <title>Draft genome sequence of Portibacter lacus strain NBRC 108769.</title>
        <authorList>
            <person name="Sun Q."/>
            <person name="Mori K."/>
        </authorList>
    </citation>
    <scope>NUCLEOTIDE SEQUENCE</scope>
    <source>
        <strain evidence="3">NBRC 108769</strain>
    </source>
</reference>
<protein>
    <recommendedName>
        <fullName evidence="2">AB hydrolase-1 domain-containing protein</fullName>
    </recommendedName>
</protein>
<sequence length="841" mass="94142">MFFLATGQDRQGNIVEYFGKEKVNEINEGKLFHVFQKGLAVKVQGRAPINFPKDQVFDKFLNDGSYNPSAGDIFDIDGRGDAMKWEAISVDSTSSFSDRSLRSSFVYLSFTSEKEKIVLFEASGHSVALVNGFPHEGDHYDFGYSLIPIKLKKGLNTFVMKVGRFPRIRARLIEPSAPQLFTSRDMTLPDILNEESMQYLGGIRVVNSSEEWIKNSSVKAALEGKSDGLRLGLIDLPPLSVTKIAFRTPTIGGLSEEEALINLDLIDSKGKSLAATEVTLKVKSKNDYHKRTFLSEIDNSVQYFSVTPTTEPATENQALFLSVHGASVEATNQARAYKKKDWGTLIAPTNRRPFGFAWEDWGRIDAMEVLAEAKSIYKPDPQKVYLTGHSMGGHGTWYLGATYPDHFAAIAPCAGYPDLLEYRNSFTRRLRTMNAEQLKRFGMTPEMVAEMSNPPALLPMDAMVQRAGNPSRTLKIKRNYLHLGVYILHGEKDNVVPTFIAQDMRKTLGEYHNDFVYYEYPDGTHWYGDHSVDWPQLFDFFKARKIPETSSLKKLEFYTTSPGVSASSHFVTIQQQEKPFELSSFNFNNEEGFTIDFENTATAELDLSSFESVPETIVVNDQEIKTGSAKKLVLKHVDDKWEIGSAAPKSEKGPHRNGGFKDAFRNNVVFVYGTKGSAQENDWNKMKAMFDAETFYYRANGKVEVIRDTDFSAATYKDRNVVIYGNSDSNGAWKALLKDCPIQVETGKVVINGVTLSGKQWGSYFVYPRQDSDVATIGVVTGTGLAGMKATYPNHYMVNGTSFPDFTLFDSSALQIGLDAIKCAGFFGNDWSMETGDFQWK</sequence>
<keyword evidence="4" id="KW-1185">Reference proteome</keyword>
<reference evidence="3" key="1">
    <citation type="journal article" date="2014" name="Int. J. Syst. Evol. Microbiol.">
        <title>Complete genome sequence of Corynebacterium casei LMG S-19264T (=DSM 44701T), isolated from a smear-ripened cheese.</title>
        <authorList>
            <consortium name="US DOE Joint Genome Institute (JGI-PGF)"/>
            <person name="Walter F."/>
            <person name="Albersmeier A."/>
            <person name="Kalinowski J."/>
            <person name="Ruckert C."/>
        </authorList>
    </citation>
    <scope>NUCLEOTIDE SEQUENCE</scope>
    <source>
        <strain evidence="3">NBRC 108769</strain>
    </source>
</reference>
<evidence type="ECO:0000256" key="1">
    <source>
        <dbReference type="ARBA" id="ARBA00022729"/>
    </source>
</evidence>
<dbReference type="PANTHER" id="PTHR43037:SF4">
    <property type="entry name" value="PEPTIDASE S9 PROLYL OLIGOPEPTIDASE CATALYTIC DOMAIN-CONTAINING PROTEIN"/>
    <property type="match status" value="1"/>
</dbReference>
<evidence type="ECO:0000313" key="4">
    <source>
        <dbReference type="Proteomes" id="UP001156666"/>
    </source>
</evidence>
<accession>A0AA37WCR2</accession>
<dbReference type="InterPro" id="IPR050955">
    <property type="entry name" value="Plant_Biomass_Hydrol_Est"/>
</dbReference>
<dbReference type="PANTHER" id="PTHR43037">
    <property type="entry name" value="UNNAMED PRODUCT-RELATED"/>
    <property type="match status" value="1"/>
</dbReference>
<evidence type="ECO:0000259" key="2">
    <source>
        <dbReference type="Pfam" id="PF12697"/>
    </source>
</evidence>
<dbReference type="Pfam" id="PF12697">
    <property type="entry name" value="Abhydrolase_6"/>
    <property type="match status" value="1"/>
</dbReference>
<dbReference type="SUPFAM" id="SSF53474">
    <property type="entry name" value="alpha/beta-Hydrolases"/>
    <property type="match status" value="1"/>
</dbReference>
<dbReference type="Proteomes" id="UP001156666">
    <property type="component" value="Unassembled WGS sequence"/>
</dbReference>
<name>A0AA37WCR2_9BACT</name>
<evidence type="ECO:0000313" key="3">
    <source>
        <dbReference type="EMBL" id="GLR16751.1"/>
    </source>
</evidence>
<feature type="domain" description="AB hydrolase-1" evidence="2">
    <location>
        <begin position="357"/>
        <end position="527"/>
    </location>
</feature>
<gene>
    <name evidence="3" type="ORF">GCM10007940_13660</name>
</gene>
<dbReference type="InterPro" id="IPR029058">
    <property type="entry name" value="AB_hydrolase_fold"/>
</dbReference>
<dbReference type="AlphaFoldDB" id="A0AA37WCR2"/>
<keyword evidence="1" id="KW-0732">Signal</keyword>
<dbReference type="Gene3D" id="3.40.50.1820">
    <property type="entry name" value="alpha/beta hydrolase"/>
    <property type="match status" value="1"/>
</dbReference>
<organism evidence="3 4">
    <name type="scientific">Portibacter lacus</name>
    <dbReference type="NCBI Taxonomy" id="1099794"/>
    <lineage>
        <taxon>Bacteria</taxon>
        <taxon>Pseudomonadati</taxon>
        <taxon>Bacteroidota</taxon>
        <taxon>Saprospiria</taxon>
        <taxon>Saprospirales</taxon>
        <taxon>Haliscomenobacteraceae</taxon>
        <taxon>Portibacter</taxon>
    </lineage>
</organism>
<dbReference type="InterPro" id="IPR000073">
    <property type="entry name" value="AB_hydrolase_1"/>
</dbReference>
<dbReference type="EMBL" id="BSOH01000007">
    <property type="protein sequence ID" value="GLR16751.1"/>
    <property type="molecule type" value="Genomic_DNA"/>
</dbReference>